<gene>
    <name evidence="4" type="ORF">GSTUAT00000997001</name>
</gene>
<dbReference type="PROSITE" id="PS50894">
    <property type="entry name" value="HPT"/>
    <property type="match status" value="1"/>
</dbReference>
<dbReference type="SUPFAM" id="SSF47226">
    <property type="entry name" value="Histidine-containing phosphotransfer domain, HPT domain"/>
    <property type="match status" value="1"/>
</dbReference>
<dbReference type="Proteomes" id="UP001412239">
    <property type="component" value="Unassembled WGS sequence"/>
</dbReference>
<sequence>MPSKDTDITTAKETATVEGGESYQSQRVPLDSNDGTVTIDFATFEQILEMDDDEDHEFSRTIVWGFMDQATETFQSMSDYLKKKDLKELSSLGHFLKGSSATLGLTKVKDYCEKIQNLGLSRDETGVGRIEDPEVSLAGIKSALDEMKKEYTRVRDYFIGYYDNPNGNHQP</sequence>
<proteinExistence type="predicted"/>
<dbReference type="GO" id="GO:0005634">
    <property type="term" value="C:nucleus"/>
    <property type="evidence" value="ECO:0007669"/>
    <property type="project" value="TreeGrafter"/>
</dbReference>
<dbReference type="Gene3D" id="1.20.120.160">
    <property type="entry name" value="HPT domain"/>
    <property type="match status" value="1"/>
</dbReference>
<dbReference type="GO" id="GO:0005737">
    <property type="term" value="C:cytoplasm"/>
    <property type="evidence" value="ECO:0007669"/>
    <property type="project" value="TreeGrafter"/>
</dbReference>
<evidence type="ECO:0000256" key="2">
    <source>
        <dbReference type="SAM" id="MobiDB-lite"/>
    </source>
</evidence>
<dbReference type="GO" id="GO:0043424">
    <property type="term" value="F:protein histidine kinase binding"/>
    <property type="evidence" value="ECO:0007669"/>
    <property type="project" value="InterPro"/>
</dbReference>
<dbReference type="Pfam" id="PF01627">
    <property type="entry name" value="Hpt"/>
    <property type="match status" value="1"/>
</dbReference>
<dbReference type="PANTHER" id="PTHR28242">
    <property type="entry name" value="PHOSPHORELAY INTERMEDIATE PROTEIN YPD1"/>
    <property type="match status" value="1"/>
</dbReference>
<keyword evidence="1" id="KW-0597">Phosphoprotein</keyword>
<dbReference type="SMART" id="SM00073">
    <property type="entry name" value="HPT"/>
    <property type="match status" value="1"/>
</dbReference>
<dbReference type="InterPro" id="IPR008207">
    <property type="entry name" value="Sig_transdc_His_kin_Hpt_dom"/>
</dbReference>
<organism evidence="4 5">
    <name type="scientific">Tuber aestivum</name>
    <name type="common">summer truffle</name>
    <dbReference type="NCBI Taxonomy" id="59557"/>
    <lineage>
        <taxon>Eukaryota</taxon>
        <taxon>Fungi</taxon>
        <taxon>Dikarya</taxon>
        <taxon>Ascomycota</taxon>
        <taxon>Pezizomycotina</taxon>
        <taxon>Pezizomycetes</taxon>
        <taxon>Pezizales</taxon>
        <taxon>Tuberaceae</taxon>
        <taxon>Tuber</taxon>
    </lineage>
</organism>
<dbReference type="CDD" id="cd00088">
    <property type="entry name" value="HPT"/>
    <property type="match status" value="1"/>
</dbReference>
<dbReference type="GO" id="GO:0000160">
    <property type="term" value="P:phosphorelay signal transduction system"/>
    <property type="evidence" value="ECO:0007669"/>
    <property type="project" value="InterPro"/>
</dbReference>
<name>A0A292Q8A8_9PEZI</name>
<feature type="domain" description="HPt" evidence="3">
    <location>
        <begin position="55"/>
        <end position="161"/>
    </location>
</feature>
<feature type="modified residue" description="Phosphohistidine" evidence="1">
    <location>
        <position position="94"/>
    </location>
</feature>
<evidence type="ECO:0000313" key="4">
    <source>
        <dbReference type="EMBL" id="CUS14927.1"/>
    </source>
</evidence>
<evidence type="ECO:0000259" key="3">
    <source>
        <dbReference type="PROSITE" id="PS50894"/>
    </source>
</evidence>
<dbReference type="InterPro" id="IPR036641">
    <property type="entry name" value="HPT_dom_sf"/>
</dbReference>
<accession>A0A292Q8A8</accession>
<protein>
    <recommendedName>
        <fullName evidence="3">HPt domain-containing protein</fullName>
    </recommendedName>
</protein>
<feature type="region of interest" description="Disordered" evidence="2">
    <location>
        <begin position="1"/>
        <end position="31"/>
    </location>
</feature>
<dbReference type="InterPro" id="IPR045871">
    <property type="entry name" value="AHP1-5/YPD1"/>
</dbReference>
<dbReference type="GO" id="GO:0009927">
    <property type="term" value="F:histidine phosphotransfer kinase activity"/>
    <property type="evidence" value="ECO:0007669"/>
    <property type="project" value="InterPro"/>
</dbReference>
<dbReference type="EMBL" id="LN890954">
    <property type="protein sequence ID" value="CUS14927.1"/>
    <property type="molecule type" value="Genomic_DNA"/>
</dbReference>
<keyword evidence="5" id="KW-1185">Reference proteome</keyword>
<evidence type="ECO:0000313" key="5">
    <source>
        <dbReference type="Proteomes" id="UP001412239"/>
    </source>
</evidence>
<dbReference type="AlphaFoldDB" id="A0A292Q8A8"/>
<evidence type="ECO:0000256" key="1">
    <source>
        <dbReference type="PROSITE-ProRule" id="PRU00110"/>
    </source>
</evidence>
<dbReference type="PANTHER" id="PTHR28242:SF52">
    <property type="entry name" value="PHOSPHORELAY INTERMEDIATE PROTEIN YPD1"/>
    <property type="match status" value="1"/>
</dbReference>
<reference evidence="4" key="1">
    <citation type="submission" date="2015-10" db="EMBL/GenBank/DDBJ databases">
        <authorList>
            <person name="Regsiter A."/>
            <person name="william w."/>
        </authorList>
    </citation>
    <scope>NUCLEOTIDE SEQUENCE</scope>
    <source>
        <strain evidence="4">Montdore</strain>
    </source>
</reference>